<reference evidence="2 3" key="1">
    <citation type="submission" date="2014-10" db="EMBL/GenBank/DDBJ databases">
        <title>Draft genome of the hookworm Ancylostoma caninum.</title>
        <authorList>
            <person name="Mitreva M."/>
        </authorList>
    </citation>
    <scope>NUCLEOTIDE SEQUENCE [LARGE SCALE GENOMIC DNA]</scope>
    <source>
        <strain evidence="2 3">Baltimore</strain>
    </source>
</reference>
<accession>A0A368F593</accession>
<dbReference type="STRING" id="29170.A0A368F593"/>
<dbReference type="OrthoDB" id="5848490at2759"/>
<evidence type="ECO:0000313" key="3">
    <source>
        <dbReference type="Proteomes" id="UP000252519"/>
    </source>
</evidence>
<feature type="compositionally biased region" description="Low complexity" evidence="1">
    <location>
        <begin position="142"/>
        <end position="154"/>
    </location>
</feature>
<comment type="caution">
    <text evidence="2">The sequence shown here is derived from an EMBL/GenBank/DDBJ whole genome shotgun (WGS) entry which is preliminary data.</text>
</comment>
<dbReference type="Proteomes" id="UP000252519">
    <property type="component" value="Unassembled WGS sequence"/>
</dbReference>
<dbReference type="AlphaFoldDB" id="A0A368F593"/>
<sequence length="198" mass="21377">MRAFNVKTTGKAHFVLGGKISGGGNGTDEVKTSPSTGTLLSADYPKKTGTTVQQNVTYDKKMNFAVNATLDLNEGEFVVISFRNVKSGVEVKTQNVTTSGTVNVSAISEQMQIVPSSKQAGAYIISYLTVNTDQQQDPTTDPSGNPSNSTQTTPTTQGLWPLCSWIVGVIAAQCDNHCIIFTVKTRRREPPVRTCRWV</sequence>
<keyword evidence="3" id="KW-1185">Reference proteome</keyword>
<evidence type="ECO:0000256" key="1">
    <source>
        <dbReference type="SAM" id="MobiDB-lite"/>
    </source>
</evidence>
<dbReference type="EMBL" id="JOJR01004431">
    <property type="protein sequence ID" value="RCN27304.1"/>
    <property type="molecule type" value="Genomic_DNA"/>
</dbReference>
<feature type="region of interest" description="Disordered" evidence="1">
    <location>
        <begin position="133"/>
        <end position="154"/>
    </location>
</feature>
<evidence type="ECO:0000313" key="2">
    <source>
        <dbReference type="EMBL" id="RCN27304.1"/>
    </source>
</evidence>
<name>A0A368F593_ANCCA</name>
<proteinExistence type="predicted"/>
<organism evidence="2 3">
    <name type="scientific">Ancylostoma caninum</name>
    <name type="common">Dog hookworm</name>
    <dbReference type="NCBI Taxonomy" id="29170"/>
    <lineage>
        <taxon>Eukaryota</taxon>
        <taxon>Metazoa</taxon>
        <taxon>Ecdysozoa</taxon>
        <taxon>Nematoda</taxon>
        <taxon>Chromadorea</taxon>
        <taxon>Rhabditida</taxon>
        <taxon>Rhabditina</taxon>
        <taxon>Rhabditomorpha</taxon>
        <taxon>Strongyloidea</taxon>
        <taxon>Ancylostomatidae</taxon>
        <taxon>Ancylostomatinae</taxon>
        <taxon>Ancylostoma</taxon>
    </lineage>
</organism>
<gene>
    <name evidence="2" type="ORF">ANCCAN_26964</name>
</gene>
<protein>
    <submittedName>
        <fullName evidence="2">Uncharacterized protein</fullName>
    </submittedName>
</protein>